<evidence type="ECO:0000313" key="10">
    <source>
        <dbReference type="Proteomes" id="UP000251213"/>
    </source>
</evidence>
<dbReference type="GO" id="GO:0055129">
    <property type="term" value="P:L-proline biosynthetic process"/>
    <property type="evidence" value="ECO:0007669"/>
    <property type="project" value="UniProtKB-UniRule"/>
</dbReference>
<dbReference type="AlphaFoldDB" id="A0A364K0E0"/>
<dbReference type="PIRSF" id="PIRSF000151">
    <property type="entry name" value="GPR"/>
    <property type="match status" value="1"/>
</dbReference>
<evidence type="ECO:0000313" key="9">
    <source>
        <dbReference type="EMBL" id="RAL20809.1"/>
    </source>
</evidence>
<dbReference type="InterPro" id="IPR012134">
    <property type="entry name" value="Glu-5-SA_DH"/>
</dbReference>
<evidence type="ECO:0000256" key="4">
    <source>
        <dbReference type="ARBA" id="ARBA00022857"/>
    </source>
</evidence>
<keyword evidence="7" id="KW-0963">Cytoplasm</keyword>
<comment type="subcellular location">
    <subcellularLocation>
        <location evidence="7">Cytoplasm</location>
    </subcellularLocation>
</comment>
<comment type="similarity">
    <text evidence="7">Belongs to the gamma-glutamyl phosphate reductase family.</text>
</comment>
<evidence type="ECO:0000256" key="7">
    <source>
        <dbReference type="HAMAP-Rule" id="MF_00412"/>
    </source>
</evidence>
<dbReference type="HAMAP" id="MF_00412">
    <property type="entry name" value="ProA"/>
    <property type="match status" value="1"/>
</dbReference>
<comment type="pathway">
    <text evidence="1 7">Amino-acid biosynthesis; L-proline biosynthesis; L-glutamate 5-semialdehyde from L-glutamate: step 2/2.</text>
</comment>
<dbReference type="GO" id="GO:0005737">
    <property type="term" value="C:cytoplasm"/>
    <property type="evidence" value="ECO:0007669"/>
    <property type="project" value="UniProtKB-SubCell"/>
</dbReference>
<dbReference type="CDD" id="cd07079">
    <property type="entry name" value="ALDH_F18-19_ProA-GPR"/>
    <property type="match status" value="1"/>
</dbReference>
<organism evidence="9 10">
    <name type="scientific">Thermoflavimicrobium daqui</name>
    <dbReference type="NCBI Taxonomy" id="2137476"/>
    <lineage>
        <taxon>Bacteria</taxon>
        <taxon>Bacillati</taxon>
        <taxon>Bacillota</taxon>
        <taxon>Bacilli</taxon>
        <taxon>Bacillales</taxon>
        <taxon>Thermoactinomycetaceae</taxon>
        <taxon>Thermoflavimicrobium</taxon>
    </lineage>
</organism>
<evidence type="ECO:0000259" key="8">
    <source>
        <dbReference type="Pfam" id="PF00171"/>
    </source>
</evidence>
<dbReference type="NCBIfam" id="NF001221">
    <property type="entry name" value="PRK00197.1"/>
    <property type="match status" value="1"/>
</dbReference>
<dbReference type="InterPro" id="IPR016163">
    <property type="entry name" value="Ald_DH_C"/>
</dbReference>
<dbReference type="UniPathway" id="UPA00098">
    <property type="reaction ID" value="UER00360"/>
</dbReference>
<evidence type="ECO:0000256" key="2">
    <source>
        <dbReference type="ARBA" id="ARBA00022605"/>
    </source>
</evidence>
<dbReference type="RefSeq" id="WP_113660459.1">
    <property type="nucleotide sequence ID" value="NZ_KZ845690.1"/>
</dbReference>
<gene>
    <name evidence="7" type="primary">proA</name>
    <name evidence="9" type="ORF">DL897_17810</name>
</gene>
<keyword evidence="5 7" id="KW-0560">Oxidoreductase</keyword>
<protein>
    <recommendedName>
        <fullName evidence="7">Gamma-glutamyl phosphate reductase</fullName>
        <shortName evidence="7">GPR</shortName>
        <ecNumber evidence="7">1.2.1.41</ecNumber>
    </recommendedName>
    <alternativeName>
        <fullName evidence="7">Glutamate-5-semialdehyde dehydrogenase</fullName>
    </alternativeName>
    <alternativeName>
        <fullName evidence="7">Glutamyl-gamma-semialdehyde dehydrogenase</fullName>
        <shortName evidence="7">GSA dehydrogenase</shortName>
    </alternativeName>
</protein>
<dbReference type="InterPro" id="IPR016162">
    <property type="entry name" value="Ald_DH_N"/>
</dbReference>
<keyword evidence="3 7" id="KW-0641">Proline biosynthesis</keyword>
<dbReference type="EMBL" id="QJKK01000028">
    <property type="protein sequence ID" value="RAL20809.1"/>
    <property type="molecule type" value="Genomic_DNA"/>
</dbReference>
<dbReference type="InterPro" id="IPR015590">
    <property type="entry name" value="Aldehyde_DH_dom"/>
</dbReference>
<sequence>MIQASYLRESVLTKAHSAKQSTQQLAILPTASKNEALQKVADSLWEHRKSIFMANLYDIEEAYQSQLTENRIDRLMITEKRLQNMIEGVYQIIQLGDPVGKTLEIFHPSNGLVIKKVSVPFGVIAMIYESRPNVTIDALSLALKTGNAVILRGGKEALRTNMALVAAAKKGLEKTQIPLDAIQLIDKTERESVDILIQAKGMIDLVIPRGGAGLIQRVIQNSLVPVIETGVGNCHLYIDESADLNKATQISINAKVQRPSVCNAIETLLVHQNLTETWLPEIIKAFYEHGVEIRGCPKTVKSVKDLQVIEATEEDYATEFLDQILPIKVVNSVEEAIAHIKTYGTSHSEAIVTENTKIADQFLAQVDASTVYHNASTRFTDGFEFGFGAEIGISTQKLHARGPMGLKELTSYKYVIKGTGQVRT</sequence>
<dbReference type="GO" id="GO:0050661">
    <property type="term" value="F:NADP binding"/>
    <property type="evidence" value="ECO:0007669"/>
    <property type="project" value="InterPro"/>
</dbReference>
<reference evidence="9 10" key="2">
    <citation type="submission" date="2018-06" db="EMBL/GenBank/DDBJ databases">
        <authorList>
            <person name="Zhirakovskaya E."/>
        </authorList>
    </citation>
    <scope>NUCLEOTIDE SEQUENCE [LARGE SCALE GENOMIC DNA]</scope>
    <source>
        <strain evidence="9 10">FBKL4.011</strain>
    </source>
</reference>
<evidence type="ECO:0000256" key="5">
    <source>
        <dbReference type="ARBA" id="ARBA00023002"/>
    </source>
</evidence>
<dbReference type="SUPFAM" id="SSF53720">
    <property type="entry name" value="ALDH-like"/>
    <property type="match status" value="1"/>
</dbReference>
<feature type="domain" description="Aldehyde dehydrogenase" evidence="8">
    <location>
        <begin position="13"/>
        <end position="286"/>
    </location>
</feature>
<name>A0A364K0E0_9BACL</name>
<proteinExistence type="inferred from homology"/>
<dbReference type="InterPro" id="IPR020593">
    <property type="entry name" value="G-glutamylP_reductase_CS"/>
</dbReference>
<dbReference type="EC" id="1.2.1.41" evidence="7"/>
<keyword evidence="10" id="KW-1185">Reference proteome</keyword>
<dbReference type="PANTHER" id="PTHR11063">
    <property type="entry name" value="GLUTAMATE SEMIALDEHYDE DEHYDROGENASE"/>
    <property type="match status" value="1"/>
</dbReference>
<keyword evidence="2 7" id="KW-0028">Amino-acid biosynthesis</keyword>
<dbReference type="GO" id="GO:0004350">
    <property type="term" value="F:glutamate-5-semialdehyde dehydrogenase activity"/>
    <property type="evidence" value="ECO:0007669"/>
    <property type="project" value="UniProtKB-UniRule"/>
</dbReference>
<evidence type="ECO:0000256" key="1">
    <source>
        <dbReference type="ARBA" id="ARBA00004985"/>
    </source>
</evidence>
<dbReference type="PANTHER" id="PTHR11063:SF8">
    <property type="entry name" value="DELTA-1-PYRROLINE-5-CARBOXYLATE SYNTHASE"/>
    <property type="match status" value="1"/>
</dbReference>
<dbReference type="FunFam" id="3.40.309.10:FF:000006">
    <property type="entry name" value="Gamma-glutamyl phosphate reductase"/>
    <property type="match status" value="1"/>
</dbReference>
<accession>A0A364K0E0</accession>
<dbReference type="InterPro" id="IPR016161">
    <property type="entry name" value="Ald_DH/histidinol_DH"/>
</dbReference>
<dbReference type="Gene3D" id="3.40.309.10">
    <property type="entry name" value="Aldehyde Dehydrogenase, Chain A, domain 2"/>
    <property type="match status" value="1"/>
</dbReference>
<evidence type="ECO:0000256" key="3">
    <source>
        <dbReference type="ARBA" id="ARBA00022650"/>
    </source>
</evidence>
<dbReference type="Pfam" id="PF00171">
    <property type="entry name" value="Aldedh"/>
    <property type="match status" value="1"/>
</dbReference>
<dbReference type="NCBIfam" id="TIGR00407">
    <property type="entry name" value="proA"/>
    <property type="match status" value="1"/>
</dbReference>
<comment type="catalytic activity">
    <reaction evidence="6 7">
        <text>L-glutamate 5-semialdehyde + phosphate + NADP(+) = L-glutamyl 5-phosphate + NADPH + H(+)</text>
        <dbReference type="Rhea" id="RHEA:19541"/>
        <dbReference type="ChEBI" id="CHEBI:15378"/>
        <dbReference type="ChEBI" id="CHEBI:43474"/>
        <dbReference type="ChEBI" id="CHEBI:57783"/>
        <dbReference type="ChEBI" id="CHEBI:58066"/>
        <dbReference type="ChEBI" id="CHEBI:58274"/>
        <dbReference type="ChEBI" id="CHEBI:58349"/>
        <dbReference type="EC" id="1.2.1.41"/>
    </reaction>
</comment>
<evidence type="ECO:0000256" key="6">
    <source>
        <dbReference type="ARBA" id="ARBA00049024"/>
    </source>
</evidence>
<dbReference type="PROSITE" id="PS01223">
    <property type="entry name" value="PROA"/>
    <property type="match status" value="1"/>
</dbReference>
<dbReference type="Proteomes" id="UP000251213">
    <property type="component" value="Unassembled WGS sequence"/>
</dbReference>
<keyword evidence="4 7" id="KW-0521">NADP</keyword>
<comment type="function">
    <text evidence="7">Catalyzes the NADPH-dependent reduction of L-glutamate 5-phosphate into L-glutamate 5-semialdehyde and phosphate. The product spontaneously undergoes cyclization to form 1-pyrroline-5-carboxylate.</text>
</comment>
<dbReference type="OrthoDB" id="9809970at2"/>
<reference evidence="9 10" key="1">
    <citation type="submission" date="2018-06" db="EMBL/GenBank/DDBJ databases">
        <title>Thermoflavimicrobium daqus sp. nov., a thermophilic microbe isolated from Moutai-flavour Daqu.</title>
        <authorList>
            <person name="Wang X."/>
            <person name="Zhou H."/>
        </authorList>
    </citation>
    <scope>NUCLEOTIDE SEQUENCE [LARGE SCALE GENOMIC DNA]</scope>
    <source>
        <strain evidence="9 10">FBKL4.011</strain>
    </source>
</reference>
<dbReference type="Gene3D" id="3.40.605.10">
    <property type="entry name" value="Aldehyde Dehydrogenase, Chain A, domain 1"/>
    <property type="match status" value="1"/>
</dbReference>
<dbReference type="InterPro" id="IPR000965">
    <property type="entry name" value="GPR_dom"/>
</dbReference>
<comment type="caution">
    <text evidence="9">The sequence shown here is derived from an EMBL/GenBank/DDBJ whole genome shotgun (WGS) entry which is preliminary data.</text>
</comment>